<comment type="caution">
    <text evidence="3">The sequence shown here is derived from an EMBL/GenBank/DDBJ whole genome shotgun (WGS) entry which is preliminary data.</text>
</comment>
<reference evidence="3 4" key="1">
    <citation type="journal article" date="2020" name="ISME J.">
        <title>Uncovering the hidden diversity of litter-decomposition mechanisms in mushroom-forming fungi.</title>
        <authorList>
            <person name="Floudas D."/>
            <person name="Bentzer J."/>
            <person name="Ahren D."/>
            <person name="Johansson T."/>
            <person name="Persson P."/>
            <person name="Tunlid A."/>
        </authorList>
    </citation>
    <scope>NUCLEOTIDE SEQUENCE [LARGE SCALE GENOMIC DNA]</scope>
    <source>
        <strain evidence="3 4">CBS 146.42</strain>
    </source>
</reference>
<feature type="region of interest" description="Disordered" evidence="2">
    <location>
        <begin position="186"/>
        <end position="242"/>
    </location>
</feature>
<dbReference type="PANTHER" id="PTHR12775:SF0">
    <property type="entry name" value="REPLICATION TERMINATION FACTOR 2"/>
    <property type="match status" value="1"/>
</dbReference>
<dbReference type="OrthoDB" id="247013at2759"/>
<evidence type="ECO:0008006" key="5">
    <source>
        <dbReference type="Google" id="ProtNLM"/>
    </source>
</evidence>
<evidence type="ECO:0000256" key="1">
    <source>
        <dbReference type="ARBA" id="ARBA00009885"/>
    </source>
</evidence>
<dbReference type="PANTHER" id="PTHR12775">
    <property type="entry name" value="PROTEIN C20ORF43 HOMOLOG"/>
    <property type="match status" value="1"/>
</dbReference>
<dbReference type="InterPro" id="IPR027799">
    <property type="entry name" value="Rtf2_RING-finger"/>
</dbReference>
<feature type="compositionally biased region" description="Polar residues" evidence="2">
    <location>
        <begin position="229"/>
        <end position="240"/>
    </location>
</feature>
<name>A0A8H5CQF1_9AGAR</name>
<dbReference type="GO" id="GO:0005634">
    <property type="term" value="C:nucleus"/>
    <property type="evidence" value="ECO:0007669"/>
    <property type="project" value="TreeGrafter"/>
</dbReference>
<evidence type="ECO:0000313" key="4">
    <source>
        <dbReference type="Proteomes" id="UP000559027"/>
    </source>
</evidence>
<gene>
    <name evidence="3" type="ORF">D9756_010823</name>
</gene>
<feature type="region of interest" description="Disordered" evidence="2">
    <location>
        <begin position="1"/>
        <end position="26"/>
    </location>
</feature>
<evidence type="ECO:0000313" key="3">
    <source>
        <dbReference type="EMBL" id="KAF5346082.1"/>
    </source>
</evidence>
<dbReference type="EMBL" id="JAACJO010000036">
    <property type="protein sequence ID" value="KAF5346082.1"/>
    <property type="molecule type" value="Genomic_DNA"/>
</dbReference>
<dbReference type="GO" id="GO:0006274">
    <property type="term" value="P:DNA replication termination"/>
    <property type="evidence" value="ECO:0007669"/>
    <property type="project" value="TreeGrafter"/>
</dbReference>
<accession>A0A8H5CQF1</accession>
<dbReference type="InterPro" id="IPR006735">
    <property type="entry name" value="Rtf2"/>
</dbReference>
<feature type="compositionally biased region" description="Basic and acidic residues" evidence="2">
    <location>
        <begin position="191"/>
        <end position="207"/>
    </location>
</feature>
<feature type="compositionally biased region" description="Basic and acidic residues" evidence="2">
    <location>
        <begin position="9"/>
        <end position="25"/>
    </location>
</feature>
<dbReference type="Proteomes" id="UP000559027">
    <property type="component" value="Unassembled WGS sequence"/>
</dbReference>
<keyword evidence="4" id="KW-1185">Reference proteome</keyword>
<dbReference type="AlphaFoldDB" id="A0A8H5CQF1"/>
<proteinExistence type="inferred from homology"/>
<dbReference type="CDD" id="cd16653">
    <property type="entry name" value="RING-like_Rtf2"/>
    <property type="match status" value="1"/>
</dbReference>
<dbReference type="Pfam" id="PF04641">
    <property type="entry name" value="Rtf2"/>
    <property type="match status" value="1"/>
</dbReference>
<protein>
    <recommendedName>
        <fullName evidence="5">Replication termination factor 2</fullName>
    </recommendedName>
</protein>
<comment type="similarity">
    <text evidence="1">Belongs to the rtf2 family.</text>
</comment>
<evidence type="ECO:0000256" key="2">
    <source>
        <dbReference type="SAM" id="MobiDB-lite"/>
    </source>
</evidence>
<sequence>MGNDGGSIPDRRDLVKTKQKAEQADRANQSRARWFFCALSKRKLQEPVVSCALGKFYNKDSIIEYLLDKSAYGDGDTICGHIRSLKDVKQLTLSPNTTPTLDSKVTDDSLERSQFVCPFTMKEMNGTQPFVCIRTCGCVFSLAGYKTMAESPSGSPKEAGEEDLDLCPQCQKKYCRKEDVITLNPPPEEEERLRDVMDRRRLLEPPKKSKKRKNPPSQDEQPKKKRETSAQPVINSTVASSKAVVSELAMEEAKRKATMSDALKSLYGEGKPKKKETFMTMGTFTRYA</sequence>
<organism evidence="3 4">
    <name type="scientific">Leucocoprinus leucothites</name>
    <dbReference type="NCBI Taxonomy" id="201217"/>
    <lineage>
        <taxon>Eukaryota</taxon>
        <taxon>Fungi</taxon>
        <taxon>Dikarya</taxon>
        <taxon>Basidiomycota</taxon>
        <taxon>Agaricomycotina</taxon>
        <taxon>Agaricomycetes</taxon>
        <taxon>Agaricomycetidae</taxon>
        <taxon>Agaricales</taxon>
        <taxon>Agaricineae</taxon>
        <taxon>Agaricaceae</taxon>
        <taxon>Leucocoprinus</taxon>
    </lineage>
</organism>